<dbReference type="GO" id="GO:0004252">
    <property type="term" value="F:serine-type endopeptidase activity"/>
    <property type="evidence" value="ECO:0007669"/>
    <property type="project" value="InterPro"/>
</dbReference>
<keyword evidence="8" id="KW-1185">Reference proteome</keyword>
<protein>
    <recommendedName>
        <fullName evidence="6">Peptidase S54 rhomboid domain-containing protein</fullName>
    </recommendedName>
</protein>
<feature type="transmembrane region" description="Helical" evidence="5">
    <location>
        <begin position="396"/>
        <end position="422"/>
    </location>
</feature>
<sequence length="583" mass="63009">MPPCASLREIARRPVLAGLRPEEYALVCLMLHFKDPGSGEVLFLARLREVAEMLAFISFFSGVYYTYKACNSADEPRHMGSGSFFAGQQEHRQGAHMLLWTLLAPQQWVMHSRLYTKGTVLESTQLLITTALCMVFGLAAVQVDMFGTDAWISPHWEVRMWFMLSATCLLVTLRKASQLPLEPVTAKSGIFYLKVKYVLWLAYPVIYIARSFDFISAWQEEVIFLTFLDVIAKSLSLIASCTGPLFTLFVSTWGHWHVSGGSHDIRVTVRAVEMDSSEGDGERTLGIPENASLVLCAAGGWEGSRRSRGKGVRCIEGATGAELQRASTRCALLGSALAVWGTATGSETEVAAVILISLSLCLEALAALRRRSQAALAQSAEGSPRPDLSRVAPPRLWIVAPAILAMATLTACAPGAVRWLSILPRTWQGLPGVLFACLVHSSWHHFFWNAIALALLAACAIRAGVVNLPAASAFIAVSSGFCVWCLARPAFHAGASGVVCGYLGLLVALLLRRGDVPVSTLLMVLGVVVCYSSALLVHGSGSAPNLLYEACTSSTTSAEHHTFGFLSGLACALFFVRLPRERA</sequence>
<evidence type="ECO:0000256" key="5">
    <source>
        <dbReference type="SAM" id="Phobius"/>
    </source>
</evidence>
<dbReference type="AlphaFoldDB" id="A0A812NR65"/>
<comment type="caution">
    <text evidence="7">The sequence shown here is derived from an EMBL/GenBank/DDBJ whole genome shotgun (WGS) entry which is preliminary data.</text>
</comment>
<comment type="subcellular location">
    <subcellularLocation>
        <location evidence="1">Membrane</location>
        <topology evidence="1">Multi-pass membrane protein</topology>
    </subcellularLocation>
</comment>
<keyword evidence="2 5" id="KW-0812">Transmembrane</keyword>
<gene>
    <name evidence="7" type="ORF">SNAT2548_LOCUS16720</name>
</gene>
<dbReference type="InterPro" id="IPR022764">
    <property type="entry name" value="Peptidase_S54_rhomboid_dom"/>
</dbReference>
<dbReference type="SUPFAM" id="SSF81321">
    <property type="entry name" value="Family A G protein-coupled receptor-like"/>
    <property type="match status" value="1"/>
</dbReference>
<reference evidence="7" key="1">
    <citation type="submission" date="2021-02" db="EMBL/GenBank/DDBJ databases">
        <authorList>
            <person name="Dougan E. K."/>
            <person name="Rhodes N."/>
            <person name="Thang M."/>
            <person name="Chan C."/>
        </authorList>
    </citation>
    <scope>NUCLEOTIDE SEQUENCE</scope>
</reference>
<feature type="transmembrane region" description="Helical" evidence="5">
    <location>
        <begin position="518"/>
        <end position="540"/>
    </location>
</feature>
<evidence type="ECO:0000259" key="6">
    <source>
        <dbReference type="Pfam" id="PF01694"/>
    </source>
</evidence>
<dbReference type="EMBL" id="CAJNDS010002089">
    <property type="protein sequence ID" value="CAE7318965.1"/>
    <property type="molecule type" value="Genomic_DNA"/>
</dbReference>
<keyword evidence="4 5" id="KW-0472">Membrane</keyword>
<feature type="transmembrane region" description="Helical" evidence="5">
    <location>
        <begin position="560"/>
        <end position="578"/>
    </location>
</feature>
<accession>A0A812NR65</accession>
<evidence type="ECO:0000256" key="3">
    <source>
        <dbReference type="ARBA" id="ARBA00022989"/>
    </source>
</evidence>
<name>A0A812NR65_9DINO</name>
<dbReference type="InterPro" id="IPR035952">
    <property type="entry name" value="Rhomboid-like_sf"/>
</dbReference>
<dbReference type="Proteomes" id="UP000604046">
    <property type="component" value="Unassembled WGS sequence"/>
</dbReference>
<dbReference type="OrthoDB" id="474583at2759"/>
<dbReference type="SUPFAM" id="SSF144091">
    <property type="entry name" value="Rhomboid-like"/>
    <property type="match status" value="1"/>
</dbReference>
<organism evidence="7 8">
    <name type="scientific">Symbiodinium natans</name>
    <dbReference type="NCBI Taxonomy" id="878477"/>
    <lineage>
        <taxon>Eukaryota</taxon>
        <taxon>Sar</taxon>
        <taxon>Alveolata</taxon>
        <taxon>Dinophyceae</taxon>
        <taxon>Suessiales</taxon>
        <taxon>Symbiodiniaceae</taxon>
        <taxon>Symbiodinium</taxon>
    </lineage>
</organism>
<evidence type="ECO:0000256" key="4">
    <source>
        <dbReference type="ARBA" id="ARBA00023136"/>
    </source>
</evidence>
<keyword evidence="3 5" id="KW-1133">Transmembrane helix</keyword>
<dbReference type="Gene3D" id="1.20.1540.10">
    <property type="entry name" value="Rhomboid-like"/>
    <property type="match status" value="1"/>
</dbReference>
<dbReference type="Pfam" id="PF01694">
    <property type="entry name" value="Rhomboid"/>
    <property type="match status" value="1"/>
</dbReference>
<feature type="domain" description="Peptidase S54 rhomboid" evidence="6">
    <location>
        <begin position="433"/>
        <end position="576"/>
    </location>
</feature>
<dbReference type="Gene3D" id="1.20.1070.10">
    <property type="entry name" value="Rhodopsin 7-helix transmembrane proteins"/>
    <property type="match status" value="1"/>
</dbReference>
<evidence type="ECO:0000256" key="1">
    <source>
        <dbReference type="ARBA" id="ARBA00004141"/>
    </source>
</evidence>
<evidence type="ECO:0000256" key="2">
    <source>
        <dbReference type="ARBA" id="ARBA00022692"/>
    </source>
</evidence>
<proteinExistence type="predicted"/>
<feature type="transmembrane region" description="Helical" evidence="5">
    <location>
        <begin position="493"/>
        <end position="511"/>
    </location>
</feature>
<dbReference type="GO" id="GO:0016020">
    <property type="term" value="C:membrane"/>
    <property type="evidence" value="ECO:0007669"/>
    <property type="project" value="UniProtKB-SubCell"/>
</dbReference>
<evidence type="ECO:0000313" key="7">
    <source>
        <dbReference type="EMBL" id="CAE7318965.1"/>
    </source>
</evidence>
<evidence type="ECO:0000313" key="8">
    <source>
        <dbReference type="Proteomes" id="UP000604046"/>
    </source>
</evidence>
<feature type="transmembrane region" description="Helical" evidence="5">
    <location>
        <begin position="442"/>
        <end position="461"/>
    </location>
</feature>